<dbReference type="PRINTS" id="PR00080">
    <property type="entry name" value="SDRFAMILY"/>
</dbReference>
<protein>
    <submittedName>
        <fullName evidence="4">SDR family oxidoreductase</fullName>
    </submittedName>
</protein>
<dbReference type="SUPFAM" id="SSF51735">
    <property type="entry name" value="NAD(P)-binding Rossmann-fold domains"/>
    <property type="match status" value="1"/>
</dbReference>
<comment type="caution">
    <text evidence="4">The sequence shown here is derived from an EMBL/GenBank/DDBJ whole genome shotgun (WGS) entry which is preliminary data.</text>
</comment>
<dbReference type="InterPro" id="IPR057326">
    <property type="entry name" value="KR_dom"/>
</dbReference>
<dbReference type="NCBIfam" id="NF005559">
    <property type="entry name" value="PRK07231.1"/>
    <property type="match status" value="1"/>
</dbReference>
<evidence type="ECO:0000256" key="1">
    <source>
        <dbReference type="ARBA" id="ARBA00006484"/>
    </source>
</evidence>
<accession>A0ABR7PV50</accession>
<proteinExistence type="inferred from homology"/>
<dbReference type="PANTHER" id="PTHR24321:SF11">
    <property type="entry name" value="BLR0893 PROTEIN"/>
    <property type="match status" value="1"/>
</dbReference>
<organism evidence="4 5">
    <name type="scientific">Paraburkholderia podalyriae</name>
    <dbReference type="NCBI Taxonomy" id="1938811"/>
    <lineage>
        <taxon>Bacteria</taxon>
        <taxon>Pseudomonadati</taxon>
        <taxon>Pseudomonadota</taxon>
        <taxon>Betaproteobacteria</taxon>
        <taxon>Burkholderiales</taxon>
        <taxon>Burkholderiaceae</taxon>
        <taxon>Paraburkholderia</taxon>
    </lineage>
</organism>
<dbReference type="NCBIfam" id="NF009466">
    <property type="entry name" value="PRK12826.1-2"/>
    <property type="match status" value="1"/>
</dbReference>
<gene>
    <name evidence="4" type="ORF">F6X42_27155</name>
</gene>
<dbReference type="PROSITE" id="PS00061">
    <property type="entry name" value="ADH_SHORT"/>
    <property type="match status" value="1"/>
</dbReference>
<name>A0ABR7PV50_9BURK</name>
<evidence type="ECO:0000256" key="2">
    <source>
        <dbReference type="ARBA" id="ARBA00023002"/>
    </source>
</evidence>
<feature type="domain" description="Ketoreductase" evidence="3">
    <location>
        <begin position="13"/>
        <end position="205"/>
    </location>
</feature>
<sequence>MMEMTNLLDYTDKVALITGGATGIGQATAKAFAAQGAKVVIGDVNEGATETVAQIKRAGGEALFVRTDVSDPASVEALVKATVDTYGRLDCAFNNAGILPTATPLAEMSVEDFDKVISIDLRGVFLCLKYQIAHMLKAGGGSIVNTASVAGLIAGRNTSSYVAAKHGVIGLTKAAALDYATQGIRVNAIAPGLVATAMTQGWLEDAEFSQRLLQTIPLARPAQPEEMSGIVLFLNSSQASFITGQTFTVDGGQVPR</sequence>
<dbReference type="SMART" id="SM00822">
    <property type="entry name" value="PKS_KR"/>
    <property type="match status" value="1"/>
</dbReference>
<reference evidence="4 5" key="1">
    <citation type="submission" date="2019-09" db="EMBL/GenBank/DDBJ databases">
        <title>Paraburkholderia podalyriae sp. nov., A South African Podalyria-associated rhizobium.</title>
        <authorList>
            <person name="Mavima L."/>
            <person name="Beukes C.W."/>
            <person name="Palmer M."/>
            <person name="De Meyer S.E."/>
            <person name="James E.K."/>
            <person name="Maluk M."/>
            <person name="Avontuur J.R."/>
            <person name="Chan W.Y."/>
            <person name="Venter S.N."/>
            <person name="Steenkamp E.T."/>
        </authorList>
    </citation>
    <scope>NUCLEOTIDE SEQUENCE [LARGE SCALE GENOMIC DNA]</scope>
    <source>
        <strain evidence="4 5">WC7.3b</strain>
    </source>
</reference>
<comment type="similarity">
    <text evidence="1">Belongs to the short-chain dehydrogenases/reductases (SDR) family.</text>
</comment>
<evidence type="ECO:0000313" key="5">
    <source>
        <dbReference type="Proteomes" id="UP000736373"/>
    </source>
</evidence>
<dbReference type="Pfam" id="PF13561">
    <property type="entry name" value="adh_short_C2"/>
    <property type="match status" value="1"/>
</dbReference>
<evidence type="ECO:0000313" key="4">
    <source>
        <dbReference type="EMBL" id="MBC8750136.1"/>
    </source>
</evidence>
<keyword evidence="2" id="KW-0560">Oxidoreductase</keyword>
<dbReference type="InterPro" id="IPR036291">
    <property type="entry name" value="NAD(P)-bd_dom_sf"/>
</dbReference>
<dbReference type="PRINTS" id="PR00081">
    <property type="entry name" value="GDHRDH"/>
</dbReference>
<dbReference type="PANTHER" id="PTHR24321">
    <property type="entry name" value="DEHYDROGENASES, SHORT CHAIN"/>
    <property type="match status" value="1"/>
</dbReference>
<dbReference type="Gene3D" id="3.40.50.720">
    <property type="entry name" value="NAD(P)-binding Rossmann-like Domain"/>
    <property type="match status" value="1"/>
</dbReference>
<dbReference type="InterPro" id="IPR002347">
    <property type="entry name" value="SDR_fam"/>
</dbReference>
<evidence type="ECO:0000259" key="3">
    <source>
        <dbReference type="SMART" id="SM00822"/>
    </source>
</evidence>
<dbReference type="EMBL" id="VZQQ01000028">
    <property type="protein sequence ID" value="MBC8750136.1"/>
    <property type="molecule type" value="Genomic_DNA"/>
</dbReference>
<dbReference type="InterPro" id="IPR020904">
    <property type="entry name" value="Sc_DH/Rdtase_CS"/>
</dbReference>
<keyword evidence="5" id="KW-1185">Reference proteome</keyword>
<dbReference type="Proteomes" id="UP000736373">
    <property type="component" value="Unassembled WGS sequence"/>
</dbReference>